<feature type="chain" id="PRO_5021391433" evidence="1">
    <location>
        <begin position="21"/>
        <end position="124"/>
    </location>
</feature>
<evidence type="ECO:0000256" key="1">
    <source>
        <dbReference type="SAM" id="SignalP"/>
    </source>
</evidence>
<feature type="signal peptide" evidence="1">
    <location>
        <begin position="1"/>
        <end position="20"/>
    </location>
</feature>
<gene>
    <name evidence="2" type="ORF">AVEN_81835_1</name>
</gene>
<dbReference type="OrthoDB" id="8052063at2759"/>
<reference evidence="2 3" key="1">
    <citation type="journal article" date="2019" name="Sci. Rep.">
        <title>Orb-weaving spider Araneus ventricosus genome elucidates the spidroin gene catalogue.</title>
        <authorList>
            <person name="Kono N."/>
            <person name="Nakamura H."/>
            <person name="Ohtoshi R."/>
            <person name="Moran D.A.P."/>
            <person name="Shinohara A."/>
            <person name="Yoshida Y."/>
            <person name="Fujiwara M."/>
            <person name="Mori M."/>
            <person name="Tomita M."/>
            <person name="Arakawa K."/>
        </authorList>
    </citation>
    <scope>NUCLEOTIDE SEQUENCE [LARGE SCALE GENOMIC DNA]</scope>
</reference>
<evidence type="ECO:0000313" key="3">
    <source>
        <dbReference type="Proteomes" id="UP000499080"/>
    </source>
</evidence>
<keyword evidence="3" id="KW-1185">Reference proteome</keyword>
<dbReference type="InterPro" id="IPR036397">
    <property type="entry name" value="RNaseH_sf"/>
</dbReference>
<dbReference type="GO" id="GO:0003676">
    <property type="term" value="F:nucleic acid binding"/>
    <property type="evidence" value="ECO:0007669"/>
    <property type="project" value="InterPro"/>
</dbReference>
<dbReference type="EMBL" id="BGPR01002384">
    <property type="protein sequence ID" value="GBM72564.1"/>
    <property type="molecule type" value="Genomic_DNA"/>
</dbReference>
<dbReference type="AlphaFoldDB" id="A0A4Y2I4R2"/>
<keyword evidence="1" id="KW-0732">Signal</keyword>
<evidence type="ECO:0000313" key="2">
    <source>
        <dbReference type="EMBL" id="GBM72564.1"/>
    </source>
</evidence>
<sequence length="124" mass="14200">MRSHRISKRVLASLVGIVLRDLVFPPVRDDVLSRCTRPIRELLDSVPEYWIGREGQLPWAPRSPDITPLDFFLWGFVKDIVYQTCVTDTLVSKEWMQLPILTAVPQILKSTAGNRVQTGHSSYH</sequence>
<dbReference type="Gene3D" id="3.30.420.10">
    <property type="entry name" value="Ribonuclease H-like superfamily/Ribonuclease H"/>
    <property type="match status" value="1"/>
</dbReference>
<accession>A0A4Y2I4R2</accession>
<dbReference type="PANTHER" id="PTHR47326:SF1">
    <property type="entry name" value="HTH PSQ-TYPE DOMAIN-CONTAINING PROTEIN"/>
    <property type="match status" value="1"/>
</dbReference>
<dbReference type="PANTHER" id="PTHR47326">
    <property type="entry name" value="TRANSPOSABLE ELEMENT TC3 TRANSPOSASE-LIKE PROTEIN"/>
    <property type="match status" value="1"/>
</dbReference>
<organism evidence="2 3">
    <name type="scientific">Araneus ventricosus</name>
    <name type="common">Orbweaver spider</name>
    <name type="synonym">Epeira ventricosa</name>
    <dbReference type="NCBI Taxonomy" id="182803"/>
    <lineage>
        <taxon>Eukaryota</taxon>
        <taxon>Metazoa</taxon>
        <taxon>Ecdysozoa</taxon>
        <taxon>Arthropoda</taxon>
        <taxon>Chelicerata</taxon>
        <taxon>Arachnida</taxon>
        <taxon>Araneae</taxon>
        <taxon>Araneomorphae</taxon>
        <taxon>Entelegynae</taxon>
        <taxon>Araneoidea</taxon>
        <taxon>Araneidae</taxon>
        <taxon>Araneus</taxon>
    </lineage>
</organism>
<dbReference type="Proteomes" id="UP000499080">
    <property type="component" value="Unassembled WGS sequence"/>
</dbReference>
<proteinExistence type="predicted"/>
<name>A0A4Y2I4R2_ARAVE</name>
<protein>
    <submittedName>
        <fullName evidence="2">Uncharacterized protein</fullName>
    </submittedName>
</protein>
<comment type="caution">
    <text evidence="2">The sequence shown here is derived from an EMBL/GenBank/DDBJ whole genome shotgun (WGS) entry which is preliminary data.</text>
</comment>